<comment type="subcellular location">
    <subcellularLocation>
        <location evidence="1">Cell inner membrane</location>
        <topology evidence="1">Multi-pass membrane protein</topology>
    </subcellularLocation>
    <subcellularLocation>
        <location evidence="6">Cell membrane</location>
        <topology evidence="6">Multi-pass membrane protein</topology>
    </subcellularLocation>
</comment>
<dbReference type="Proteomes" id="UP000623067">
    <property type="component" value="Unassembled WGS sequence"/>
</dbReference>
<keyword evidence="6" id="KW-0813">Transport</keyword>
<comment type="catalytic activity">
    <reaction evidence="6">
        <text>Na(+)(in) + 2 H(+)(out) = Na(+)(out) + 2 H(+)(in)</text>
        <dbReference type="Rhea" id="RHEA:29251"/>
        <dbReference type="ChEBI" id="CHEBI:15378"/>
        <dbReference type="ChEBI" id="CHEBI:29101"/>
    </reaction>
</comment>
<proteinExistence type="inferred from homology"/>
<evidence type="ECO:0000256" key="6">
    <source>
        <dbReference type="HAMAP-Rule" id="MF_01844"/>
    </source>
</evidence>
<feature type="transmembrane region" description="Helical" evidence="6">
    <location>
        <begin position="294"/>
        <end position="317"/>
    </location>
</feature>
<keyword evidence="6" id="KW-0050">Antiport</keyword>
<feature type="transmembrane region" description="Helical" evidence="6">
    <location>
        <begin position="337"/>
        <end position="356"/>
    </location>
</feature>
<dbReference type="NCBIfam" id="TIGR00773">
    <property type="entry name" value="NhaA"/>
    <property type="match status" value="1"/>
</dbReference>
<reference evidence="7" key="1">
    <citation type="journal article" date="2014" name="Int. J. Syst. Evol. Microbiol.">
        <title>Complete genome sequence of Corynebacterium casei LMG S-19264T (=DSM 44701T), isolated from a smear-ripened cheese.</title>
        <authorList>
            <consortium name="US DOE Joint Genome Institute (JGI-PGF)"/>
            <person name="Walter F."/>
            <person name="Albersmeier A."/>
            <person name="Kalinowski J."/>
            <person name="Ruckert C."/>
        </authorList>
    </citation>
    <scope>NUCLEOTIDE SEQUENCE</scope>
    <source>
        <strain evidence="7">CGMCC 1.15330</strain>
    </source>
</reference>
<reference evidence="7" key="2">
    <citation type="submission" date="2020-09" db="EMBL/GenBank/DDBJ databases">
        <authorList>
            <person name="Sun Q."/>
            <person name="Zhou Y."/>
        </authorList>
    </citation>
    <scope>NUCLEOTIDE SEQUENCE</scope>
    <source>
        <strain evidence="7">CGMCC 1.15330</strain>
    </source>
</reference>
<dbReference type="Pfam" id="PF06965">
    <property type="entry name" value="Na_H_antiport_1"/>
    <property type="match status" value="1"/>
</dbReference>
<dbReference type="GO" id="GO:0015385">
    <property type="term" value="F:sodium:proton antiporter activity"/>
    <property type="evidence" value="ECO:0007669"/>
    <property type="project" value="UniProtKB-UniRule"/>
</dbReference>
<name>A0A916TCF0_9SPHN</name>
<accession>A0A916TCF0</accession>
<feature type="transmembrane region" description="Helical" evidence="6">
    <location>
        <begin position="129"/>
        <end position="150"/>
    </location>
</feature>
<evidence type="ECO:0000256" key="5">
    <source>
        <dbReference type="ARBA" id="ARBA00023136"/>
    </source>
</evidence>
<evidence type="ECO:0000256" key="4">
    <source>
        <dbReference type="ARBA" id="ARBA00022989"/>
    </source>
</evidence>
<feature type="transmembrane region" description="Helical" evidence="6">
    <location>
        <begin position="104"/>
        <end position="123"/>
    </location>
</feature>
<comment type="similarity">
    <text evidence="6">Belongs to the NhaA Na(+)/H(+) (TC 2.A.33) antiporter family.</text>
</comment>
<dbReference type="InterPro" id="IPR023171">
    <property type="entry name" value="Na/H_antiporter_dom_sf"/>
</dbReference>
<dbReference type="PANTHER" id="PTHR30341">
    <property type="entry name" value="SODIUM ION/PROTON ANTIPORTER NHAA-RELATED"/>
    <property type="match status" value="1"/>
</dbReference>
<protein>
    <recommendedName>
        <fullName evidence="6">Na(+)/H(+) antiporter NhaA</fullName>
    </recommendedName>
    <alternativeName>
        <fullName evidence="6">Sodium/proton antiporter NhaA</fullName>
    </alternativeName>
</protein>
<keyword evidence="6" id="KW-0739">Sodium transport</keyword>
<keyword evidence="6" id="KW-0406">Ion transport</keyword>
<comment type="function">
    <text evidence="6">Na(+)/H(+) antiporter that extrudes sodium in exchange for external protons.</text>
</comment>
<dbReference type="NCBIfam" id="NF007112">
    <property type="entry name" value="PRK09561.1"/>
    <property type="match status" value="1"/>
</dbReference>
<feature type="transmembrane region" description="Helical" evidence="6">
    <location>
        <begin position="187"/>
        <end position="208"/>
    </location>
</feature>
<dbReference type="HAMAP" id="MF_01844">
    <property type="entry name" value="NhaA"/>
    <property type="match status" value="1"/>
</dbReference>
<evidence type="ECO:0000313" key="7">
    <source>
        <dbReference type="EMBL" id="GGB39157.1"/>
    </source>
</evidence>
<dbReference type="GO" id="GO:0006885">
    <property type="term" value="P:regulation of pH"/>
    <property type="evidence" value="ECO:0007669"/>
    <property type="project" value="UniProtKB-UniRule"/>
</dbReference>
<sequence length="392" mass="40400">MTRPRLPSALRHFLASEAAGGFVLIGAAALAMLAANLPATRDAYEALLHWRTGPVLSGPIGPMTVHLWVNDALMAVFFLLVGLEIKRELVEGALASPARRTLPFLAAAAGMAAPALVFLLVAGRDPALVRGWAIPAATDIAFAVGVMALLGPRVPPALKIFLTAIAIVDDMGAVAIIALVYSQGLNLAALAAAAGSLAGMAAMNRFGVRALLPYLAGFAILWELMLLSGVHATVAGVLAAMTVPMAAEEARSPLHRLEHALAPWVAWLIVPLFAFANAGVPLAGIGPDTLGRPLVLGIALGLFLGKQAGILGAVWLAERTGLARRPGGTGWRELHGIALLAGIGFTMSLFIGQLAFPGDPALADQVKLGVLAGSILSALAGYAVLRSAPRRD</sequence>
<organism evidence="7 8">
    <name type="scientific">Sphingomonas metalli</name>
    <dbReference type="NCBI Taxonomy" id="1779358"/>
    <lineage>
        <taxon>Bacteria</taxon>
        <taxon>Pseudomonadati</taxon>
        <taxon>Pseudomonadota</taxon>
        <taxon>Alphaproteobacteria</taxon>
        <taxon>Sphingomonadales</taxon>
        <taxon>Sphingomonadaceae</taxon>
        <taxon>Sphingomonas</taxon>
    </lineage>
</organism>
<evidence type="ECO:0000256" key="2">
    <source>
        <dbReference type="ARBA" id="ARBA00022475"/>
    </source>
</evidence>
<evidence type="ECO:0000256" key="1">
    <source>
        <dbReference type="ARBA" id="ARBA00004429"/>
    </source>
</evidence>
<dbReference type="GO" id="GO:0005886">
    <property type="term" value="C:plasma membrane"/>
    <property type="evidence" value="ECO:0007669"/>
    <property type="project" value="UniProtKB-SubCell"/>
</dbReference>
<dbReference type="RefSeq" id="WP_188659718.1">
    <property type="nucleotide sequence ID" value="NZ_BMIH01000004.1"/>
</dbReference>
<evidence type="ECO:0000313" key="8">
    <source>
        <dbReference type="Proteomes" id="UP000623067"/>
    </source>
</evidence>
<keyword evidence="8" id="KW-1185">Reference proteome</keyword>
<feature type="transmembrane region" description="Helical" evidence="6">
    <location>
        <begin position="220"/>
        <end position="241"/>
    </location>
</feature>
<keyword evidence="2 6" id="KW-1003">Cell membrane</keyword>
<keyword evidence="5 6" id="KW-0472">Membrane</keyword>
<keyword evidence="4 6" id="KW-1133">Transmembrane helix</keyword>
<dbReference type="NCBIfam" id="NF007111">
    <property type="entry name" value="PRK09560.1"/>
    <property type="match status" value="1"/>
</dbReference>
<dbReference type="PANTHER" id="PTHR30341:SF0">
    <property type="entry name" value="NA(+)_H(+) ANTIPORTER NHAA"/>
    <property type="match status" value="1"/>
</dbReference>
<feature type="transmembrane region" description="Helical" evidence="6">
    <location>
        <begin position="157"/>
        <end position="181"/>
    </location>
</feature>
<evidence type="ECO:0000256" key="3">
    <source>
        <dbReference type="ARBA" id="ARBA00022692"/>
    </source>
</evidence>
<dbReference type="Gene3D" id="1.20.1530.10">
    <property type="entry name" value="Na+/H+ antiporter like domain"/>
    <property type="match status" value="1"/>
</dbReference>
<gene>
    <name evidence="7" type="primary">nhaA1</name>
    <name evidence="6" type="synonym">nhaA</name>
    <name evidence="7" type="ORF">GCM10011380_30780</name>
</gene>
<dbReference type="InterPro" id="IPR004670">
    <property type="entry name" value="NhaA"/>
</dbReference>
<keyword evidence="3 6" id="KW-0812">Transmembrane</keyword>
<dbReference type="EMBL" id="BMIH01000004">
    <property type="protein sequence ID" value="GGB39157.1"/>
    <property type="molecule type" value="Genomic_DNA"/>
</dbReference>
<dbReference type="AlphaFoldDB" id="A0A916TCF0"/>
<comment type="caution">
    <text evidence="7">The sequence shown here is derived from an EMBL/GenBank/DDBJ whole genome shotgun (WGS) entry which is preliminary data.</text>
</comment>
<feature type="transmembrane region" description="Helical" evidence="6">
    <location>
        <begin position="368"/>
        <end position="385"/>
    </location>
</feature>
<feature type="transmembrane region" description="Helical" evidence="6">
    <location>
        <begin position="12"/>
        <end position="35"/>
    </location>
</feature>
<keyword evidence="6" id="KW-0915">Sodium</keyword>
<feature type="transmembrane region" description="Helical" evidence="6">
    <location>
        <begin position="261"/>
        <end position="282"/>
    </location>
</feature>